<dbReference type="InterPro" id="IPR003439">
    <property type="entry name" value="ABC_transporter-like_ATP-bd"/>
</dbReference>
<dbReference type="Pfam" id="PF00005">
    <property type="entry name" value="ABC_tran"/>
    <property type="match status" value="1"/>
</dbReference>
<reference evidence="6" key="1">
    <citation type="submission" date="2023-07" db="EMBL/GenBank/DDBJ databases">
        <title>Functional and genomic diversity of the sorghum phyllosphere microbiome.</title>
        <authorList>
            <person name="Shade A."/>
        </authorList>
    </citation>
    <scope>NUCLEOTIDE SEQUENCE [LARGE SCALE GENOMIC DNA]</scope>
    <source>
        <strain evidence="6">SORGH_AS_0422</strain>
    </source>
</reference>
<evidence type="ECO:0000313" key="5">
    <source>
        <dbReference type="EMBL" id="MDT3403471.1"/>
    </source>
</evidence>
<evidence type="ECO:0000313" key="6">
    <source>
        <dbReference type="Proteomes" id="UP001258315"/>
    </source>
</evidence>
<evidence type="ECO:0000256" key="2">
    <source>
        <dbReference type="ARBA" id="ARBA00022741"/>
    </source>
</evidence>
<evidence type="ECO:0000256" key="3">
    <source>
        <dbReference type="ARBA" id="ARBA00022840"/>
    </source>
</evidence>
<dbReference type="PROSITE" id="PS00211">
    <property type="entry name" value="ABC_TRANSPORTER_1"/>
    <property type="match status" value="1"/>
</dbReference>
<dbReference type="InterPro" id="IPR027417">
    <property type="entry name" value="P-loop_NTPase"/>
</dbReference>
<dbReference type="InterPro" id="IPR017871">
    <property type="entry name" value="ABC_transporter-like_CS"/>
</dbReference>
<dbReference type="Gene3D" id="3.40.50.300">
    <property type="entry name" value="P-loop containing nucleotide triphosphate hydrolases"/>
    <property type="match status" value="1"/>
</dbReference>
<dbReference type="SMART" id="SM00382">
    <property type="entry name" value="AAA"/>
    <property type="match status" value="1"/>
</dbReference>
<keyword evidence="6" id="KW-1185">Reference proteome</keyword>
<dbReference type="PROSITE" id="PS50893">
    <property type="entry name" value="ABC_TRANSPORTER_2"/>
    <property type="match status" value="1"/>
</dbReference>
<feature type="domain" description="ABC transporter" evidence="4">
    <location>
        <begin position="27"/>
        <end position="236"/>
    </location>
</feature>
<dbReference type="Proteomes" id="UP001258315">
    <property type="component" value="Unassembled WGS sequence"/>
</dbReference>
<dbReference type="PANTHER" id="PTHR42939:SF1">
    <property type="entry name" value="ABC TRANSPORTER ATP-BINDING PROTEIN ALBC-RELATED"/>
    <property type="match status" value="1"/>
</dbReference>
<keyword evidence="2" id="KW-0547">Nucleotide-binding</keyword>
<sequence>MAKQLVKTMNYEPSSIDYELLAMDHELLTISLTKTGRRFNRDWIFKGVDYTFSSGNSYAVLGPNGSGKSTLLQILNGSLSTSAGTVTFTFNGADLHVEDVFKHISMAAPYLELIEDFTLTEVIDFHFKFKPYIAGMNRAGLIELLGMQQSKHKLVRYFSSGMKQRLKLALAFCSDTAMLMLDEPTSNLDLQGIDWYQQLVKQFSGNRLIIVGSNQEQEYGFCTHQLHITDYKQQGK</sequence>
<organism evidence="5 6">
    <name type="scientific">Mucilaginibacter terrae</name>
    <dbReference type="NCBI Taxonomy" id="1955052"/>
    <lineage>
        <taxon>Bacteria</taxon>
        <taxon>Pseudomonadati</taxon>
        <taxon>Bacteroidota</taxon>
        <taxon>Sphingobacteriia</taxon>
        <taxon>Sphingobacteriales</taxon>
        <taxon>Sphingobacteriaceae</taxon>
        <taxon>Mucilaginibacter</taxon>
    </lineage>
</organism>
<dbReference type="RefSeq" id="WP_311950476.1">
    <property type="nucleotide sequence ID" value="NZ_JAVLVU010000001.1"/>
</dbReference>
<dbReference type="InterPro" id="IPR003593">
    <property type="entry name" value="AAA+_ATPase"/>
</dbReference>
<keyword evidence="1" id="KW-0813">Transport</keyword>
<name>A0ABU3GUL2_9SPHI</name>
<dbReference type="PANTHER" id="PTHR42939">
    <property type="entry name" value="ABC TRANSPORTER ATP-BINDING PROTEIN ALBC-RELATED"/>
    <property type="match status" value="1"/>
</dbReference>
<dbReference type="InterPro" id="IPR051782">
    <property type="entry name" value="ABC_Transporter_VariousFunc"/>
</dbReference>
<keyword evidence="3" id="KW-0067">ATP-binding</keyword>
<dbReference type="SUPFAM" id="SSF52540">
    <property type="entry name" value="P-loop containing nucleoside triphosphate hydrolases"/>
    <property type="match status" value="1"/>
</dbReference>
<protein>
    <submittedName>
        <fullName evidence="5">ABC-type multidrug transport system ATPase subunit</fullName>
    </submittedName>
</protein>
<proteinExistence type="predicted"/>
<dbReference type="EMBL" id="JAVLVU010000001">
    <property type="protein sequence ID" value="MDT3403471.1"/>
    <property type="molecule type" value="Genomic_DNA"/>
</dbReference>
<accession>A0ABU3GUL2</accession>
<gene>
    <name evidence="5" type="ORF">QE417_002543</name>
</gene>
<evidence type="ECO:0000256" key="1">
    <source>
        <dbReference type="ARBA" id="ARBA00022448"/>
    </source>
</evidence>
<comment type="caution">
    <text evidence="5">The sequence shown here is derived from an EMBL/GenBank/DDBJ whole genome shotgun (WGS) entry which is preliminary data.</text>
</comment>
<evidence type="ECO:0000259" key="4">
    <source>
        <dbReference type="PROSITE" id="PS50893"/>
    </source>
</evidence>